<sequence length="831" mass="93607">MQLASQCLCHLNRAHLGRWQSHQGLDPIRRTAPALPRTPRRRFNRFCVGARYSSTESLIGSRPRSRSPFLHPVAGPTVPSKTIFRADNASRLPQNEIPNKRPPSGQLPKVQILKKWREPSLDTRTDSSTNVWTLCESDLGLVDIPENENNASLWLSQLVAAKREHGRDGVLLIWEAVEKLRSLRDVTSEEAELFWSAILEAVLHDEDSLKDVVLFSEWLLRAHSAQWPSLYSKTISYCLRNGQYLRAIQWHLRLMPNFDPGPERFGALLQEFAIVPRVEMQQTLQALYVASLHHSSYDELIPLLYRNGLSQHCNGWRDLFISHNDLPQPTAESQPYLKYLARYYPTITLELEEQMIVGLNSPAYWDVHYDSLWDAMKQHTHGDDGDSPGRRHSDTLGARWFASSWVPLDFAIHAVHALGVRQIGPLSLQSIALREPIAHRVVARIEQLRKINIDIGHSAYSQVLKRFAENEDNELLLELLHTDIHPDVFDDPQMLASIRDKALKEGAWKTHRLLVAIQPAIVEESVDLTSNLLLQESVKYGQSRQALALLDDMRTMNIDVSMSTVQHICWSILDILPWNPKTTAVNQEALNTAIAYLTRLTLLKKPVHSHYWQKIIFGLGKFGRIGELEELCIGIIDTYEKLCISEGGLLPVHYLDAPPLGVDGSTNDVLVPADLPIAHEHHPVRRIFNNAALHAAIVRWGFKAGFSKSCSSWGPLPSSMAAASEYSVARGVRFLAILNGRGIPFRAAVVQDQVVRCLARAYLPQHKGASRRKAELPPLKNMSELVNRAAGRDLLPSTAKLRDLMEDVYPGKSTASMATRSVTSPVIPHMP</sequence>
<proteinExistence type="predicted"/>
<dbReference type="KEGG" id="cdet:87951195"/>
<keyword evidence="2" id="KW-1185">Reference proteome</keyword>
<organism evidence="1 2">
    <name type="scientific">Colletotrichum destructivum</name>
    <dbReference type="NCBI Taxonomy" id="34406"/>
    <lineage>
        <taxon>Eukaryota</taxon>
        <taxon>Fungi</taxon>
        <taxon>Dikarya</taxon>
        <taxon>Ascomycota</taxon>
        <taxon>Pezizomycotina</taxon>
        <taxon>Sordariomycetes</taxon>
        <taxon>Hypocreomycetidae</taxon>
        <taxon>Glomerellales</taxon>
        <taxon>Glomerellaceae</taxon>
        <taxon>Colletotrichum</taxon>
        <taxon>Colletotrichum destructivum species complex</taxon>
    </lineage>
</organism>
<evidence type="ECO:0000313" key="2">
    <source>
        <dbReference type="Proteomes" id="UP001322277"/>
    </source>
</evidence>
<evidence type="ECO:0000313" key="1">
    <source>
        <dbReference type="EMBL" id="WQF89681.1"/>
    </source>
</evidence>
<dbReference type="Proteomes" id="UP001322277">
    <property type="component" value="Chromosome 10"/>
</dbReference>
<name>A0AAX4J2D1_9PEZI</name>
<dbReference type="EMBL" id="CP137314">
    <property type="protein sequence ID" value="WQF89681.1"/>
    <property type="molecule type" value="Genomic_DNA"/>
</dbReference>
<accession>A0AAX4J2D1</accession>
<evidence type="ECO:0008006" key="3">
    <source>
        <dbReference type="Google" id="ProtNLM"/>
    </source>
</evidence>
<dbReference type="RefSeq" id="XP_062786902.1">
    <property type="nucleotide sequence ID" value="XM_062930851.1"/>
</dbReference>
<gene>
    <name evidence="1" type="ORF">CDEST_14695</name>
</gene>
<dbReference type="GeneID" id="87951195"/>
<reference evidence="2" key="1">
    <citation type="journal article" date="2023" name="bioRxiv">
        <title>Complete genome of the Medicago anthracnose fungus, Colletotrichum destructivum, reveals a mini-chromosome-like region within a core chromosome.</title>
        <authorList>
            <person name="Lapalu N."/>
            <person name="Simon A."/>
            <person name="Lu A."/>
            <person name="Plaumann P.-L."/>
            <person name="Amselem J."/>
            <person name="Pigne S."/>
            <person name="Auger A."/>
            <person name="Koch C."/>
            <person name="Dallery J.-F."/>
            <person name="O'Connell R.J."/>
        </authorList>
    </citation>
    <scope>NUCLEOTIDE SEQUENCE [LARGE SCALE GENOMIC DNA]</scope>
    <source>
        <strain evidence="2">CBS 520.97</strain>
    </source>
</reference>
<protein>
    <recommendedName>
        <fullName evidence="3">Pentatricopeptide repeat domain-containing protein</fullName>
    </recommendedName>
</protein>
<dbReference type="AlphaFoldDB" id="A0AAX4J2D1"/>